<dbReference type="AlphaFoldDB" id="A0AAD6CNC7"/>
<feature type="region of interest" description="Disordered" evidence="1">
    <location>
        <begin position="27"/>
        <end position="64"/>
    </location>
</feature>
<evidence type="ECO:0000256" key="1">
    <source>
        <dbReference type="SAM" id="MobiDB-lite"/>
    </source>
</evidence>
<evidence type="ECO:0000313" key="2">
    <source>
        <dbReference type="EMBL" id="KAJ5525299.1"/>
    </source>
</evidence>
<evidence type="ECO:0008006" key="4">
    <source>
        <dbReference type="Google" id="ProtNLM"/>
    </source>
</evidence>
<dbReference type="EMBL" id="JAQIZZ010000008">
    <property type="protein sequence ID" value="KAJ5525299.1"/>
    <property type="molecule type" value="Genomic_DNA"/>
</dbReference>
<feature type="compositionally biased region" description="Polar residues" evidence="1">
    <location>
        <begin position="37"/>
        <end position="46"/>
    </location>
</feature>
<name>A0AAD6CNC7_9EURO</name>
<dbReference type="Proteomes" id="UP001220324">
    <property type="component" value="Unassembled WGS sequence"/>
</dbReference>
<proteinExistence type="predicted"/>
<accession>A0AAD6CNC7</accession>
<evidence type="ECO:0000313" key="3">
    <source>
        <dbReference type="Proteomes" id="UP001220324"/>
    </source>
</evidence>
<keyword evidence="3" id="KW-1185">Reference proteome</keyword>
<gene>
    <name evidence="2" type="ORF">N7494_011949</name>
</gene>
<comment type="caution">
    <text evidence="2">The sequence shown here is derived from an EMBL/GenBank/DDBJ whole genome shotgun (WGS) entry which is preliminary data.</text>
</comment>
<dbReference type="InterPro" id="IPR021858">
    <property type="entry name" value="Fun_TF"/>
</dbReference>
<organism evidence="2 3">
    <name type="scientific">Penicillium frequentans</name>
    <dbReference type="NCBI Taxonomy" id="3151616"/>
    <lineage>
        <taxon>Eukaryota</taxon>
        <taxon>Fungi</taxon>
        <taxon>Dikarya</taxon>
        <taxon>Ascomycota</taxon>
        <taxon>Pezizomycotina</taxon>
        <taxon>Eurotiomycetes</taxon>
        <taxon>Eurotiomycetidae</taxon>
        <taxon>Eurotiales</taxon>
        <taxon>Aspergillaceae</taxon>
        <taxon>Penicillium</taxon>
    </lineage>
</organism>
<dbReference type="Pfam" id="PF11951">
    <property type="entry name" value="Fungal_trans_2"/>
    <property type="match status" value="1"/>
</dbReference>
<protein>
    <recommendedName>
        <fullName evidence="4">Transcription factor domain-containing protein</fullName>
    </recommendedName>
</protein>
<reference evidence="2 3" key="1">
    <citation type="journal article" date="2023" name="IMA Fungus">
        <title>Comparative genomic study of the Penicillium genus elucidates a diverse pangenome and 15 lateral gene transfer events.</title>
        <authorList>
            <person name="Petersen C."/>
            <person name="Sorensen T."/>
            <person name="Nielsen M.R."/>
            <person name="Sondergaard T.E."/>
            <person name="Sorensen J.L."/>
            <person name="Fitzpatrick D.A."/>
            <person name="Frisvad J.C."/>
            <person name="Nielsen K.L."/>
        </authorList>
    </citation>
    <scope>NUCLEOTIDE SEQUENCE [LARGE SCALE GENOMIC DNA]</scope>
    <source>
        <strain evidence="2 3">IBT 35679</strain>
    </source>
</reference>
<sequence length="389" mass="43084">MSGLNGARSRSVLFAYQDAGHAELARSNAMKLDPNARSASSETENAIMSPGKEPPRGSGQGPRSLHLAMYSKSKVIAIAPAATSVSPASTLVDLESDLPYGIKAADWPIALTTTDRRALDHYAAHVVPRMILKTARWSSYSYVLFMCAKHPLLAHLVTAFSVRDMAKENENELLTIAMEHYQKALSLFIEHLSAPHVTGWITFPALWLFIVYEQTYGDDPNVLQTHLRGVREIIITHGAAILPGSLHDEANAGQEAPPKYWVPPQMIDRMALWTIHHDAKASTFGLGASIVSLLDEHYPGAVAKICKSSINALQDAWGSDYPVQEEIWDMQIEILYSYAHDATMLRYELSDIEKESGPIDPGKLLSFSRKLKELQENIHFMFHGPVTQN</sequence>